<keyword evidence="1" id="KW-0472">Membrane</keyword>
<dbReference type="AlphaFoldDB" id="A0A837IHA3"/>
<evidence type="ECO:0000256" key="1">
    <source>
        <dbReference type="SAM" id="Phobius"/>
    </source>
</evidence>
<organism evidence="2 3">
    <name type="scientific">Candidatus Nomurabacteria bacterium GW2011_GWB1_44_12</name>
    <dbReference type="NCBI Taxonomy" id="1618748"/>
    <lineage>
        <taxon>Bacteria</taxon>
        <taxon>Candidatus Nomuraibacteriota</taxon>
    </lineage>
</organism>
<dbReference type="EMBL" id="LCHP01000007">
    <property type="protein sequence ID" value="KKT36464.1"/>
    <property type="molecule type" value="Genomic_DNA"/>
</dbReference>
<reference evidence="2 3" key="1">
    <citation type="journal article" date="2015" name="Nature">
        <title>rRNA introns, odd ribosomes, and small enigmatic genomes across a large radiation of phyla.</title>
        <authorList>
            <person name="Brown C.T."/>
            <person name="Hug L.A."/>
            <person name="Thomas B.C."/>
            <person name="Sharon I."/>
            <person name="Castelle C.J."/>
            <person name="Singh A."/>
            <person name="Wilkins M.J."/>
            <person name="Williams K.H."/>
            <person name="Banfield J.F."/>
        </authorList>
    </citation>
    <scope>NUCLEOTIDE SEQUENCE [LARGE SCALE GENOMIC DNA]</scope>
</reference>
<feature type="transmembrane region" description="Helical" evidence="1">
    <location>
        <begin position="9"/>
        <end position="31"/>
    </location>
</feature>
<evidence type="ECO:0000313" key="3">
    <source>
        <dbReference type="Proteomes" id="UP000033815"/>
    </source>
</evidence>
<dbReference type="Proteomes" id="UP000033815">
    <property type="component" value="Unassembled WGS sequence"/>
</dbReference>
<keyword evidence="1" id="KW-1133">Transmembrane helix</keyword>
<sequence>MDWSQRRKILYAVGFAVIVVLLASYPAYLLFYKAPTCFDIKQNGEETGVDCGGGCALMCAIDVKPPRAVWAKVFPINSNYDIGVYVENVNVNAGIRNAHYTIRVFDDTGKVLLEKKGATELAPASTLLLFETGVTFSGAPARVEISFDSEDLANWKKATTAPSPVVTKNQSLKNVDTKPRFDAVLVNTDPVNDVEKLSLGAIIYDSSRHPVAVSKTYVDRISKGGEHNIFFTWPSALGSSPDGYITEIIVTPRAIFAE</sequence>
<evidence type="ECO:0008006" key="4">
    <source>
        <dbReference type="Google" id="ProtNLM"/>
    </source>
</evidence>
<gene>
    <name evidence="2" type="ORF">UW25_C0007G0021</name>
</gene>
<comment type="caution">
    <text evidence="2">The sequence shown here is derived from an EMBL/GenBank/DDBJ whole genome shotgun (WGS) entry which is preliminary data.</text>
</comment>
<proteinExistence type="predicted"/>
<name>A0A837IHA3_9BACT</name>
<accession>A0A837IHA3</accession>
<protein>
    <recommendedName>
        <fullName evidence="4">Glucose/sorbosone dehydrogenase</fullName>
    </recommendedName>
</protein>
<evidence type="ECO:0000313" key="2">
    <source>
        <dbReference type="EMBL" id="KKT36464.1"/>
    </source>
</evidence>
<keyword evidence="1" id="KW-0812">Transmembrane</keyword>